<name>A0A1G2T401_9BACT</name>
<dbReference type="SUPFAM" id="SSF56519">
    <property type="entry name" value="Penicillin binding protein dimerisation domain"/>
    <property type="match status" value="1"/>
</dbReference>
<dbReference type="GO" id="GO:0071555">
    <property type="term" value="P:cell wall organization"/>
    <property type="evidence" value="ECO:0007669"/>
    <property type="project" value="TreeGrafter"/>
</dbReference>
<protein>
    <recommendedName>
        <fullName evidence="7">Penicillin-binding protein transpeptidase domain-containing protein</fullName>
    </recommendedName>
</protein>
<keyword evidence="2" id="KW-0472">Membrane</keyword>
<organism evidence="5 6">
    <name type="scientific">Candidatus Zambryskibacteria bacterium RIFCSPHIGHO2_01_FULL_49_18</name>
    <dbReference type="NCBI Taxonomy" id="1802740"/>
    <lineage>
        <taxon>Bacteria</taxon>
        <taxon>Candidatus Zambryskiibacteriota</taxon>
    </lineage>
</organism>
<evidence type="ECO:0008006" key="7">
    <source>
        <dbReference type="Google" id="ProtNLM"/>
    </source>
</evidence>
<dbReference type="Gene3D" id="3.30.450.330">
    <property type="match status" value="1"/>
</dbReference>
<evidence type="ECO:0000259" key="4">
    <source>
        <dbReference type="Pfam" id="PF03717"/>
    </source>
</evidence>
<evidence type="ECO:0000256" key="2">
    <source>
        <dbReference type="ARBA" id="ARBA00023136"/>
    </source>
</evidence>
<dbReference type="GO" id="GO:0005886">
    <property type="term" value="C:plasma membrane"/>
    <property type="evidence" value="ECO:0007669"/>
    <property type="project" value="TreeGrafter"/>
</dbReference>
<feature type="domain" description="Penicillin-binding protein dimerisation" evidence="4">
    <location>
        <begin position="70"/>
        <end position="189"/>
    </location>
</feature>
<proteinExistence type="predicted"/>
<dbReference type="Pfam" id="PF00905">
    <property type="entry name" value="Transpeptidase"/>
    <property type="match status" value="1"/>
</dbReference>
<dbReference type="EMBL" id="MHVJ01000013">
    <property type="protein sequence ID" value="OHA91321.1"/>
    <property type="molecule type" value="Genomic_DNA"/>
</dbReference>
<evidence type="ECO:0000256" key="1">
    <source>
        <dbReference type="ARBA" id="ARBA00004370"/>
    </source>
</evidence>
<dbReference type="Proteomes" id="UP000178612">
    <property type="component" value="Unassembled WGS sequence"/>
</dbReference>
<evidence type="ECO:0000259" key="3">
    <source>
        <dbReference type="Pfam" id="PF00905"/>
    </source>
</evidence>
<dbReference type="InterPro" id="IPR001460">
    <property type="entry name" value="PCN-bd_Tpept"/>
</dbReference>
<comment type="caution">
    <text evidence="5">The sequence shown here is derived from an EMBL/GenBank/DDBJ whole genome shotgun (WGS) entry which is preliminary data.</text>
</comment>
<dbReference type="AlphaFoldDB" id="A0A1G2T401"/>
<feature type="domain" description="Penicillin-binding protein transpeptidase" evidence="3">
    <location>
        <begin position="253"/>
        <end position="555"/>
    </location>
</feature>
<dbReference type="PANTHER" id="PTHR30627">
    <property type="entry name" value="PEPTIDOGLYCAN D,D-TRANSPEPTIDASE"/>
    <property type="match status" value="1"/>
</dbReference>
<comment type="subcellular location">
    <subcellularLocation>
        <location evidence="1">Membrane</location>
    </subcellularLocation>
</comment>
<evidence type="ECO:0000313" key="5">
    <source>
        <dbReference type="EMBL" id="OHA91321.1"/>
    </source>
</evidence>
<dbReference type="GO" id="GO:0008658">
    <property type="term" value="F:penicillin binding"/>
    <property type="evidence" value="ECO:0007669"/>
    <property type="project" value="InterPro"/>
</dbReference>
<dbReference type="InterPro" id="IPR050515">
    <property type="entry name" value="Beta-lactam/transpept"/>
</dbReference>
<dbReference type="Pfam" id="PF03717">
    <property type="entry name" value="PBP_dimer"/>
    <property type="match status" value="1"/>
</dbReference>
<sequence>MGGFTNRLRILSLLILLFALFLIAKLYTVQIISGEEFKIKAEHQYVAGVNYFDRGSIFFSTRDGALVPAATVKLGFVLHINPQILAEYQSVEDTYQKLNAIVPLEKEAYLVKAAKISDPYEELAKRLSAEDAGEIKELKLPGVGITRERWRVYPGNSMAAHAVGLVGYGATGSEIAGRYGLERYYEKVLGREGDDVFVNFFAEIFSNVKDVVSDEASLDGDIVTTIEPSVEAFLESEVGKVNARYASDFTGGIVIDPKTGEIVAMALTPSFDPNAPQNERDAKIFSNSLIENRYEMGSIIKAMSMAAALDAGAVTARTVYNDPGCMTLNTKTFCNYDGISHGTRVSMQEVLNQSLNTGVAFAALKMGTRRFNEYMLRFGLEELTGIDLPNEGKSLVSNLKENRELEAAQASFGQGIALTPIATVRAMSALANGGTLITPHLVKEIRYKLGPSKNISYPAEEKRGRVISAETSAEISRMLTEVVDTALRFGQMRLENYSIAAKTGTAQIANPAGGGYYQDRFLHSFFGYFPSYDPEFLVFLFTYYPKEVQFASETLTDAFFNTAKFLINYYEIPPDREHPPGTAGI</sequence>
<reference evidence="5 6" key="1">
    <citation type="journal article" date="2016" name="Nat. Commun.">
        <title>Thousands of microbial genomes shed light on interconnected biogeochemical processes in an aquifer system.</title>
        <authorList>
            <person name="Anantharaman K."/>
            <person name="Brown C.T."/>
            <person name="Hug L.A."/>
            <person name="Sharon I."/>
            <person name="Castelle C.J."/>
            <person name="Probst A.J."/>
            <person name="Thomas B.C."/>
            <person name="Singh A."/>
            <person name="Wilkins M.J."/>
            <person name="Karaoz U."/>
            <person name="Brodie E.L."/>
            <person name="Williams K.H."/>
            <person name="Hubbard S.S."/>
            <person name="Banfield J.F."/>
        </authorList>
    </citation>
    <scope>NUCLEOTIDE SEQUENCE [LARGE SCALE GENOMIC DNA]</scope>
</reference>
<dbReference type="Gene3D" id="3.40.710.10">
    <property type="entry name" value="DD-peptidase/beta-lactamase superfamily"/>
    <property type="match status" value="1"/>
</dbReference>
<dbReference type="SUPFAM" id="SSF56601">
    <property type="entry name" value="beta-lactamase/transpeptidase-like"/>
    <property type="match status" value="1"/>
</dbReference>
<dbReference type="PANTHER" id="PTHR30627:SF1">
    <property type="entry name" value="PEPTIDOGLYCAN D,D-TRANSPEPTIDASE FTSI"/>
    <property type="match status" value="1"/>
</dbReference>
<evidence type="ECO:0000313" key="6">
    <source>
        <dbReference type="Proteomes" id="UP000178612"/>
    </source>
</evidence>
<dbReference type="InterPro" id="IPR005311">
    <property type="entry name" value="PBP_dimer"/>
</dbReference>
<dbReference type="Gene3D" id="3.90.1310.10">
    <property type="entry name" value="Penicillin-binding protein 2a (Domain 2)"/>
    <property type="match status" value="1"/>
</dbReference>
<dbReference type="InterPro" id="IPR036138">
    <property type="entry name" value="PBP_dimer_sf"/>
</dbReference>
<gene>
    <name evidence="5" type="ORF">A2758_02575</name>
</gene>
<dbReference type="InterPro" id="IPR012338">
    <property type="entry name" value="Beta-lactam/transpept-like"/>
</dbReference>
<accession>A0A1G2T401</accession>